<accession>A0A1M7CXE1</accession>
<evidence type="ECO:0000313" key="1">
    <source>
        <dbReference type="EMBL" id="SHL71807.1"/>
    </source>
</evidence>
<dbReference type="Proteomes" id="UP000184444">
    <property type="component" value="Unassembled WGS sequence"/>
</dbReference>
<proteinExistence type="predicted"/>
<sequence length="66" mass="7507">MSSKVRFSVSLDPKTNRAIEELAQRHQPELSKSYIVEYALLRLLKGMDAKQLLLPLDLEGGHDAER</sequence>
<dbReference type="AlphaFoldDB" id="A0A1M7CXE1"/>
<protein>
    <submittedName>
        <fullName evidence="1">Ribbon-helix-helix protein, copG family</fullName>
    </submittedName>
</protein>
<gene>
    <name evidence="1" type="ORF">SAMN05444389_10113</name>
</gene>
<evidence type="ECO:0000313" key="2">
    <source>
        <dbReference type="Proteomes" id="UP000184444"/>
    </source>
</evidence>
<organism evidence="1 2">
    <name type="scientific">Paracoccus solventivorans</name>
    <dbReference type="NCBI Taxonomy" id="53463"/>
    <lineage>
        <taxon>Bacteria</taxon>
        <taxon>Pseudomonadati</taxon>
        <taxon>Pseudomonadota</taxon>
        <taxon>Alphaproteobacteria</taxon>
        <taxon>Rhodobacterales</taxon>
        <taxon>Paracoccaceae</taxon>
        <taxon>Paracoccus</taxon>
    </lineage>
</organism>
<dbReference type="GO" id="GO:0006355">
    <property type="term" value="P:regulation of DNA-templated transcription"/>
    <property type="evidence" value="ECO:0007669"/>
    <property type="project" value="InterPro"/>
</dbReference>
<name>A0A1M7CXE1_9RHOB</name>
<keyword evidence="2" id="KW-1185">Reference proteome</keyword>
<reference evidence="2" key="1">
    <citation type="submission" date="2016-11" db="EMBL/GenBank/DDBJ databases">
        <authorList>
            <person name="Varghese N."/>
            <person name="Submissions S."/>
        </authorList>
    </citation>
    <scope>NUCLEOTIDE SEQUENCE [LARGE SCALE GENOMIC DNA]</scope>
    <source>
        <strain evidence="2">DSM 6637</strain>
    </source>
</reference>
<dbReference type="EMBL" id="FRCK01000001">
    <property type="protein sequence ID" value="SHL71807.1"/>
    <property type="molecule type" value="Genomic_DNA"/>
</dbReference>